<sequence length="46" mass="5544">LFKKRFASKTNEMVDIYLNLIYKEVEDDEKESDKSEKEIPATRTYK</sequence>
<dbReference type="EMBL" id="CAJVQA010047511">
    <property type="protein sequence ID" value="CAG8819054.1"/>
    <property type="molecule type" value="Genomic_DNA"/>
</dbReference>
<evidence type="ECO:0000313" key="3">
    <source>
        <dbReference type="Proteomes" id="UP000789759"/>
    </source>
</evidence>
<proteinExistence type="predicted"/>
<feature type="compositionally biased region" description="Basic and acidic residues" evidence="1">
    <location>
        <begin position="31"/>
        <end position="40"/>
    </location>
</feature>
<reference evidence="2" key="1">
    <citation type="submission" date="2021-06" db="EMBL/GenBank/DDBJ databases">
        <authorList>
            <person name="Kallberg Y."/>
            <person name="Tangrot J."/>
            <person name="Rosling A."/>
        </authorList>
    </citation>
    <scope>NUCLEOTIDE SEQUENCE</scope>
    <source>
        <strain evidence="2">FL966</strain>
    </source>
</reference>
<comment type="caution">
    <text evidence="2">The sequence shown here is derived from an EMBL/GenBank/DDBJ whole genome shotgun (WGS) entry which is preliminary data.</text>
</comment>
<evidence type="ECO:0000256" key="1">
    <source>
        <dbReference type="SAM" id="MobiDB-lite"/>
    </source>
</evidence>
<accession>A0A9N9PGN4</accession>
<protein>
    <submittedName>
        <fullName evidence="2">3135_t:CDS:1</fullName>
    </submittedName>
</protein>
<dbReference type="AlphaFoldDB" id="A0A9N9PGN4"/>
<keyword evidence="3" id="KW-1185">Reference proteome</keyword>
<evidence type="ECO:0000313" key="2">
    <source>
        <dbReference type="EMBL" id="CAG8819054.1"/>
    </source>
</evidence>
<feature type="non-terminal residue" evidence="2">
    <location>
        <position position="1"/>
    </location>
</feature>
<gene>
    <name evidence="2" type="ORF">CPELLU_LOCUS19493</name>
</gene>
<name>A0A9N9PGN4_9GLOM</name>
<feature type="region of interest" description="Disordered" evidence="1">
    <location>
        <begin position="27"/>
        <end position="46"/>
    </location>
</feature>
<dbReference type="Proteomes" id="UP000789759">
    <property type="component" value="Unassembled WGS sequence"/>
</dbReference>
<organism evidence="2 3">
    <name type="scientific">Cetraspora pellucida</name>
    <dbReference type="NCBI Taxonomy" id="1433469"/>
    <lineage>
        <taxon>Eukaryota</taxon>
        <taxon>Fungi</taxon>
        <taxon>Fungi incertae sedis</taxon>
        <taxon>Mucoromycota</taxon>
        <taxon>Glomeromycotina</taxon>
        <taxon>Glomeromycetes</taxon>
        <taxon>Diversisporales</taxon>
        <taxon>Gigasporaceae</taxon>
        <taxon>Cetraspora</taxon>
    </lineage>
</organism>